<dbReference type="PANTHER" id="PTHR30566">
    <property type="entry name" value="YNAI-RELATED MECHANOSENSITIVE ION CHANNEL"/>
    <property type="match status" value="1"/>
</dbReference>
<dbReference type="SUPFAM" id="SSF82861">
    <property type="entry name" value="Mechanosensitive channel protein MscS (YggB), transmembrane region"/>
    <property type="match status" value="1"/>
</dbReference>
<dbReference type="Pfam" id="PF21088">
    <property type="entry name" value="MS_channel_1st"/>
    <property type="match status" value="1"/>
</dbReference>
<dbReference type="AlphaFoldDB" id="A0A844G7I6"/>
<evidence type="ECO:0000259" key="10">
    <source>
        <dbReference type="Pfam" id="PF21088"/>
    </source>
</evidence>
<evidence type="ECO:0000256" key="7">
    <source>
        <dbReference type="SAM" id="Phobius"/>
    </source>
</evidence>
<evidence type="ECO:0000259" key="8">
    <source>
        <dbReference type="Pfam" id="PF00924"/>
    </source>
</evidence>
<dbReference type="Gene3D" id="2.30.30.60">
    <property type="match status" value="1"/>
</dbReference>
<sequence>MFSLFMHHFAAVAEPMIPAEEPDITKIDSIEDGFGFFRTLGHNSAEWFQREQQNLFAMAIGIGVTLVTVFLVRWFFRAVLLRITRKLPSELPTHIVEQLGAPVTFLLLLIGLSTCNNMVHFPGSIDEWLSKGFYACFILAFLWGIFRIIAVVDIHVLQKRLNEDHKLNKLLSDLIRRSVKAAVWTMAVIFIAQNLFNLNVTALITGAGVAGLAIAFAAQNTIANLFGAMSLISDRTFKVGDRIICNGSDGMVEAVGFRSTRLRSLDGTIWNIPNRILSDSTVENITERNSIKYAFTLGLVYSTTPEQMRRALRILGGILDNHPGFDPATKPPLYFFTDYKAFSLDISVTLWFQTLDFVQFQKWKQEINLAILEQFNAAGLEFAFPTSTNYIIAQNNTAQTSEGAVVK</sequence>
<dbReference type="GO" id="GO:0008381">
    <property type="term" value="F:mechanosensitive monoatomic ion channel activity"/>
    <property type="evidence" value="ECO:0007669"/>
    <property type="project" value="UniProtKB-ARBA"/>
</dbReference>
<dbReference type="Gene3D" id="1.10.287.1260">
    <property type="match status" value="1"/>
</dbReference>
<dbReference type="Proteomes" id="UP000435649">
    <property type="component" value="Unassembled WGS sequence"/>
</dbReference>
<evidence type="ECO:0000256" key="5">
    <source>
        <dbReference type="ARBA" id="ARBA00022989"/>
    </source>
</evidence>
<name>A0A844G7I6_9BACT</name>
<evidence type="ECO:0000256" key="1">
    <source>
        <dbReference type="ARBA" id="ARBA00004651"/>
    </source>
</evidence>
<dbReference type="InterPro" id="IPR049142">
    <property type="entry name" value="MS_channel_1st"/>
</dbReference>
<dbReference type="EMBL" id="VUNS01000025">
    <property type="protein sequence ID" value="MST98914.1"/>
    <property type="molecule type" value="Genomic_DNA"/>
</dbReference>
<dbReference type="InterPro" id="IPR010920">
    <property type="entry name" value="LSM_dom_sf"/>
</dbReference>
<dbReference type="Gene3D" id="3.30.70.100">
    <property type="match status" value="1"/>
</dbReference>
<comment type="subcellular location">
    <subcellularLocation>
        <location evidence="1">Cell membrane</location>
        <topology evidence="1">Multi-pass membrane protein</topology>
    </subcellularLocation>
</comment>
<accession>A0A844G7I6</accession>
<keyword evidence="12" id="KW-1185">Reference proteome</keyword>
<evidence type="ECO:0000256" key="6">
    <source>
        <dbReference type="ARBA" id="ARBA00023136"/>
    </source>
</evidence>
<dbReference type="InterPro" id="IPR011014">
    <property type="entry name" value="MscS_channel_TM-2"/>
</dbReference>
<dbReference type="PANTHER" id="PTHR30566:SF5">
    <property type="entry name" value="MECHANOSENSITIVE ION CHANNEL PROTEIN 1, MITOCHONDRIAL-RELATED"/>
    <property type="match status" value="1"/>
</dbReference>
<dbReference type="Pfam" id="PF21082">
    <property type="entry name" value="MS_channel_3rd"/>
    <property type="match status" value="1"/>
</dbReference>
<dbReference type="RefSeq" id="WP_154419956.1">
    <property type="nucleotide sequence ID" value="NZ_DBFCGB010000028.1"/>
</dbReference>
<feature type="transmembrane region" description="Helical" evidence="7">
    <location>
        <begin position="55"/>
        <end position="75"/>
    </location>
</feature>
<feature type="transmembrane region" description="Helical" evidence="7">
    <location>
        <begin position="132"/>
        <end position="157"/>
    </location>
</feature>
<feature type="domain" description="Mechanosensitive ion channel MscS C-terminal" evidence="9">
    <location>
        <begin position="295"/>
        <end position="382"/>
    </location>
</feature>
<dbReference type="SUPFAM" id="SSF50182">
    <property type="entry name" value="Sm-like ribonucleoproteins"/>
    <property type="match status" value="1"/>
</dbReference>
<dbReference type="GO" id="GO:0005886">
    <property type="term" value="C:plasma membrane"/>
    <property type="evidence" value="ECO:0007669"/>
    <property type="project" value="UniProtKB-SubCell"/>
</dbReference>
<comment type="caution">
    <text evidence="11">The sequence shown here is derived from an EMBL/GenBank/DDBJ whole genome shotgun (WGS) entry which is preliminary data.</text>
</comment>
<dbReference type="InterPro" id="IPR023408">
    <property type="entry name" value="MscS_beta-dom_sf"/>
</dbReference>
<dbReference type="SUPFAM" id="SSF82689">
    <property type="entry name" value="Mechanosensitive channel protein MscS (YggB), C-terminal domain"/>
    <property type="match status" value="1"/>
</dbReference>
<dbReference type="Pfam" id="PF00924">
    <property type="entry name" value="MS_channel_2nd"/>
    <property type="match status" value="1"/>
</dbReference>
<feature type="domain" description="Mechanosensitive ion channel transmembrane helices 2/3" evidence="10">
    <location>
        <begin position="184"/>
        <end position="219"/>
    </location>
</feature>
<proteinExistence type="inferred from homology"/>
<dbReference type="InterPro" id="IPR049278">
    <property type="entry name" value="MS_channel_C"/>
</dbReference>
<keyword evidence="3" id="KW-1003">Cell membrane</keyword>
<evidence type="ECO:0000313" key="12">
    <source>
        <dbReference type="Proteomes" id="UP000435649"/>
    </source>
</evidence>
<keyword evidence="5 7" id="KW-1133">Transmembrane helix</keyword>
<gene>
    <name evidence="11" type="ORF">FYJ85_17910</name>
</gene>
<organism evidence="11 12">
    <name type="scientific">Victivallis lenta</name>
    <dbReference type="NCBI Taxonomy" id="2606640"/>
    <lineage>
        <taxon>Bacteria</taxon>
        <taxon>Pseudomonadati</taxon>
        <taxon>Lentisphaerota</taxon>
        <taxon>Lentisphaeria</taxon>
        <taxon>Victivallales</taxon>
        <taxon>Victivallaceae</taxon>
        <taxon>Victivallis</taxon>
    </lineage>
</organism>
<reference evidence="11 12" key="1">
    <citation type="submission" date="2019-08" db="EMBL/GenBank/DDBJ databases">
        <title>In-depth cultivation of the pig gut microbiome towards novel bacterial diversity and tailored functional studies.</title>
        <authorList>
            <person name="Wylensek D."/>
            <person name="Hitch T.C.A."/>
            <person name="Clavel T."/>
        </authorList>
    </citation>
    <scope>NUCLEOTIDE SEQUENCE [LARGE SCALE GENOMIC DNA]</scope>
    <source>
        <strain evidence="11 12">BBE-744-WT-12</strain>
    </source>
</reference>
<evidence type="ECO:0000256" key="3">
    <source>
        <dbReference type="ARBA" id="ARBA00022475"/>
    </source>
</evidence>
<comment type="similarity">
    <text evidence="2">Belongs to the MscS (TC 1.A.23) family.</text>
</comment>
<dbReference type="InterPro" id="IPR006685">
    <property type="entry name" value="MscS_channel_2nd"/>
</dbReference>
<protein>
    <submittedName>
        <fullName evidence="11">Mechanosensitive ion channel family protein</fullName>
    </submittedName>
</protein>
<feature type="transmembrane region" description="Helical" evidence="7">
    <location>
        <begin position="202"/>
        <end position="226"/>
    </location>
</feature>
<evidence type="ECO:0000256" key="2">
    <source>
        <dbReference type="ARBA" id="ARBA00008017"/>
    </source>
</evidence>
<dbReference type="InterPro" id="IPR011066">
    <property type="entry name" value="MscS_channel_C_sf"/>
</dbReference>
<keyword evidence="6 7" id="KW-0472">Membrane</keyword>
<keyword evidence="4 7" id="KW-0812">Transmembrane</keyword>
<evidence type="ECO:0000256" key="4">
    <source>
        <dbReference type="ARBA" id="ARBA00022692"/>
    </source>
</evidence>
<feature type="domain" description="Mechanosensitive ion channel MscS" evidence="8">
    <location>
        <begin position="220"/>
        <end position="286"/>
    </location>
</feature>
<evidence type="ECO:0000259" key="9">
    <source>
        <dbReference type="Pfam" id="PF21082"/>
    </source>
</evidence>
<evidence type="ECO:0000313" key="11">
    <source>
        <dbReference type="EMBL" id="MST98914.1"/>
    </source>
</evidence>